<dbReference type="Pfam" id="PF04991">
    <property type="entry name" value="LicD"/>
    <property type="match status" value="1"/>
</dbReference>
<proteinExistence type="predicted"/>
<dbReference type="GO" id="GO:0009100">
    <property type="term" value="P:glycoprotein metabolic process"/>
    <property type="evidence" value="ECO:0007669"/>
    <property type="project" value="UniProtKB-ARBA"/>
</dbReference>
<evidence type="ECO:0000259" key="1">
    <source>
        <dbReference type="Pfam" id="PF04991"/>
    </source>
</evidence>
<dbReference type="RefSeq" id="WP_185487015.1">
    <property type="nucleotide sequence ID" value="NZ_JAARUV010000001.1"/>
</dbReference>
<accession>A0A7X0XMG9</accession>
<organism evidence="2 4">
    <name type="scientific">Listeria booriae</name>
    <dbReference type="NCBI Taxonomy" id="1552123"/>
    <lineage>
        <taxon>Bacteria</taxon>
        <taxon>Bacillati</taxon>
        <taxon>Bacillota</taxon>
        <taxon>Bacilli</taxon>
        <taxon>Bacillales</taxon>
        <taxon>Listeriaceae</taxon>
        <taxon>Listeria</taxon>
    </lineage>
</organism>
<name>A0A7X0XMG9_9LIST</name>
<feature type="domain" description="LicD/FKTN/FKRP nucleotidyltransferase" evidence="1">
    <location>
        <begin position="21"/>
        <end position="239"/>
    </location>
</feature>
<dbReference type="PANTHER" id="PTHR43404:SF2">
    <property type="entry name" value="LIPOPOLYSACCHARIDE CHOLINEPHOSPHOTRANSFERASE LICD"/>
    <property type="match status" value="1"/>
</dbReference>
<dbReference type="InterPro" id="IPR007074">
    <property type="entry name" value="LicD/FKTN/FKRP_NTP_transf"/>
</dbReference>
<sequence length="263" mass="30668">MIHKIRQIQLEILDEVVELLEQHQLAYSLDGGTLIGSFVHEGFGEFDDDIDIAMPRNDYEKFIALCETVLAPQFYAEEQSLVSGYHLVFMKIKKRGTCYELSDSHQSEEVFIDIFPLDYTVSDCGIVLASKRFFMQKLKAIIFLKKGGSLHRGPIKRKLKQIVVRTLFPFRIKTVYRLYRRMAIMPKSEFLTNHAGKKDKYGGTPFPASEYFPLKNGLFEGKLYKIPHNPQLIIRKIYGLKGIKHYQEKNRYRHLSQKNKKKV</sequence>
<reference evidence="4 5" key="1">
    <citation type="submission" date="2020-03" db="EMBL/GenBank/DDBJ databases">
        <title>Soil Listeria distribution.</title>
        <authorList>
            <person name="Liao J."/>
            <person name="Wiedmann M."/>
        </authorList>
    </citation>
    <scope>NUCLEOTIDE SEQUENCE [LARGE SCALE GENOMIC DNA]</scope>
    <source>
        <strain evidence="3 5">FSL L7-0990</strain>
        <strain evidence="2 4">FSL L7-1017</strain>
    </source>
</reference>
<dbReference type="Proteomes" id="UP000547643">
    <property type="component" value="Unassembled WGS sequence"/>
</dbReference>
<protein>
    <submittedName>
        <fullName evidence="2">LicD family protein</fullName>
    </submittedName>
</protein>
<dbReference type="PANTHER" id="PTHR43404">
    <property type="entry name" value="LIPOPOLYSACCHARIDE CHOLINEPHOSPHOTRANSFERASE LICD"/>
    <property type="match status" value="1"/>
</dbReference>
<gene>
    <name evidence="2" type="ORF">HCA46_00075</name>
    <name evidence="3" type="ORF">HCA55_07845</name>
</gene>
<evidence type="ECO:0000313" key="5">
    <source>
        <dbReference type="Proteomes" id="UP000548082"/>
    </source>
</evidence>
<dbReference type="AlphaFoldDB" id="A0A7X0XMG9"/>
<evidence type="ECO:0000313" key="4">
    <source>
        <dbReference type="Proteomes" id="UP000547643"/>
    </source>
</evidence>
<evidence type="ECO:0000313" key="3">
    <source>
        <dbReference type="EMBL" id="MBC1796635.1"/>
    </source>
</evidence>
<dbReference type="InterPro" id="IPR052942">
    <property type="entry name" value="LPS_cholinephosphotransferase"/>
</dbReference>
<comment type="caution">
    <text evidence="2">The sequence shown here is derived from an EMBL/GenBank/DDBJ whole genome shotgun (WGS) entry which is preliminary data.</text>
</comment>
<dbReference type="EMBL" id="JAARUV010000001">
    <property type="protein sequence ID" value="MBC1777213.1"/>
    <property type="molecule type" value="Genomic_DNA"/>
</dbReference>
<evidence type="ECO:0000313" key="2">
    <source>
        <dbReference type="EMBL" id="MBC1777213.1"/>
    </source>
</evidence>
<dbReference type="Proteomes" id="UP000548082">
    <property type="component" value="Unassembled WGS sequence"/>
</dbReference>
<dbReference type="EMBL" id="JAARVD010000003">
    <property type="protein sequence ID" value="MBC1796635.1"/>
    <property type="molecule type" value="Genomic_DNA"/>
</dbReference>